<organism evidence="8 9">
    <name type="scientific">Pontibacter toksunensis</name>
    <dbReference type="NCBI Taxonomy" id="1332631"/>
    <lineage>
        <taxon>Bacteria</taxon>
        <taxon>Pseudomonadati</taxon>
        <taxon>Bacteroidota</taxon>
        <taxon>Cytophagia</taxon>
        <taxon>Cytophagales</taxon>
        <taxon>Hymenobacteraceae</taxon>
        <taxon>Pontibacter</taxon>
    </lineage>
</organism>
<feature type="transmembrane region" description="Helical" evidence="7">
    <location>
        <begin position="6"/>
        <end position="27"/>
    </location>
</feature>
<evidence type="ECO:0000313" key="8">
    <source>
        <dbReference type="EMBL" id="MFD2999952.1"/>
    </source>
</evidence>
<dbReference type="RefSeq" id="WP_377482439.1">
    <property type="nucleotide sequence ID" value="NZ_JBHUOX010000003.1"/>
</dbReference>
<evidence type="ECO:0000256" key="2">
    <source>
        <dbReference type="ARBA" id="ARBA00022475"/>
    </source>
</evidence>
<dbReference type="EC" id="2.7.8.-" evidence="8"/>
<comment type="subcellular location">
    <subcellularLocation>
        <location evidence="1">Cell membrane</location>
        <topology evidence="1">Multi-pass membrane protein</topology>
    </subcellularLocation>
</comment>
<feature type="transmembrane region" description="Helical" evidence="7">
    <location>
        <begin position="284"/>
        <end position="312"/>
    </location>
</feature>
<evidence type="ECO:0000256" key="6">
    <source>
        <dbReference type="ARBA" id="ARBA00023136"/>
    </source>
</evidence>
<dbReference type="Proteomes" id="UP001597641">
    <property type="component" value="Unassembled WGS sequence"/>
</dbReference>
<comment type="caution">
    <text evidence="8">The sequence shown here is derived from an EMBL/GenBank/DDBJ whole genome shotgun (WGS) entry which is preliminary data.</text>
</comment>
<keyword evidence="3 8" id="KW-0808">Transferase</keyword>
<feature type="transmembrane region" description="Helical" evidence="7">
    <location>
        <begin position="74"/>
        <end position="91"/>
    </location>
</feature>
<keyword evidence="2" id="KW-1003">Cell membrane</keyword>
<feature type="transmembrane region" description="Helical" evidence="7">
    <location>
        <begin position="218"/>
        <end position="235"/>
    </location>
</feature>
<protein>
    <submittedName>
        <fullName evidence="8">MraY family glycosyltransferase</fullName>
        <ecNumber evidence="8">2.7.8.-</ecNumber>
    </submittedName>
</protein>
<dbReference type="EMBL" id="JBHUOX010000003">
    <property type="protein sequence ID" value="MFD2999952.1"/>
    <property type="molecule type" value="Genomic_DNA"/>
</dbReference>
<reference evidence="9" key="1">
    <citation type="journal article" date="2019" name="Int. J. Syst. Evol. Microbiol.">
        <title>The Global Catalogue of Microorganisms (GCM) 10K type strain sequencing project: providing services to taxonomists for standard genome sequencing and annotation.</title>
        <authorList>
            <consortium name="The Broad Institute Genomics Platform"/>
            <consortium name="The Broad Institute Genome Sequencing Center for Infectious Disease"/>
            <person name="Wu L."/>
            <person name="Ma J."/>
        </authorList>
    </citation>
    <scope>NUCLEOTIDE SEQUENCE [LARGE SCALE GENOMIC DNA]</scope>
    <source>
        <strain evidence="9">KCTC 23984</strain>
    </source>
</reference>
<dbReference type="Pfam" id="PF00953">
    <property type="entry name" value="Glycos_transf_4"/>
    <property type="match status" value="1"/>
</dbReference>
<evidence type="ECO:0000256" key="1">
    <source>
        <dbReference type="ARBA" id="ARBA00004651"/>
    </source>
</evidence>
<sequence>MDQRILPLILASSWAFLIAMFAVPSIIRVAHLKNILDTPNLRTVHAELTPRLGGLAMFAGFMSALTIFTNLDNGVQQLLAGCIILFFIGLKDDLITISALKKFSVQLLATGIVMFMADIRITSFQGIFGIGELPIGFSYGFTFLVIIGVTNSINLIDGLDGLAGTLVLIAACTFGLYFYLYGGLAYSNYAAVAFCLIGGVLGFLRYNFHKATIFMGDTGSLLCGFIVSILAIQFIEMRAEIASPSVALGILFVPLFDTLRVSFIRIMKGTSPFIPDKNHVHHRLLAMGFNQIATVLILGAINVVVILFVVSFGSWGNLNILLTLLAFSVVLSVFLGVYKSNSAKSISKAKVRA</sequence>
<feature type="transmembrane region" description="Helical" evidence="7">
    <location>
        <begin position="241"/>
        <end position="263"/>
    </location>
</feature>
<keyword evidence="6 7" id="KW-0472">Membrane</keyword>
<evidence type="ECO:0000313" key="9">
    <source>
        <dbReference type="Proteomes" id="UP001597641"/>
    </source>
</evidence>
<feature type="transmembrane region" description="Helical" evidence="7">
    <location>
        <begin position="318"/>
        <end position="338"/>
    </location>
</feature>
<feature type="transmembrane region" description="Helical" evidence="7">
    <location>
        <begin position="186"/>
        <end position="206"/>
    </location>
</feature>
<evidence type="ECO:0000256" key="3">
    <source>
        <dbReference type="ARBA" id="ARBA00022679"/>
    </source>
</evidence>
<keyword evidence="5 7" id="KW-1133">Transmembrane helix</keyword>
<evidence type="ECO:0000256" key="5">
    <source>
        <dbReference type="ARBA" id="ARBA00022989"/>
    </source>
</evidence>
<feature type="transmembrane region" description="Helical" evidence="7">
    <location>
        <begin position="127"/>
        <end position="149"/>
    </location>
</feature>
<dbReference type="PANTHER" id="PTHR22926">
    <property type="entry name" value="PHOSPHO-N-ACETYLMURAMOYL-PENTAPEPTIDE-TRANSFERASE"/>
    <property type="match status" value="1"/>
</dbReference>
<evidence type="ECO:0000256" key="4">
    <source>
        <dbReference type="ARBA" id="ARBA00022692"/>
    </source>
</evidence>
<feature type="transmembrane region" description="Helical" evidence="7">
    <location>
        <begin position="48"/>
        <end position="68"/>
    </location>
</feature>
<evidence type="ECO:0000256" key="7">
    <source>
        <dbReference type="SAM" id="Phobius"/>
    </source>
</evidence>
<feature type="transmembrane region" description="Helical" evidence="7">
    <location>
        <begin position="103"/>
        <end position="121"/>
    </location>
</feature>
<dbReference type="InterPro" id="IPR000715">
    <property type="entry name" value="Glycosyl_transferase_4"/>
</dbReference>
<gene>
    <name evidence="8" type="ORF">ACFS7Z_06245</name>
</gene>
<accession>A0ABW6BSM6</accession>
<name>A0ABW6BSM6_9BACT</name>
<dbReference type="GO" id="GO:0016740">
    <property type="term" value="F:transferase activity"/>
    <property type="evidence" value="ECO:0007669"/>
    <property type="project" value="UniProtKB-KW"/>
</dbReference>
<dbReference type="InterPro" id="IPR018480">
    <property type="entry name" value="PNAcMuramoyl-5peptid_Trfase_CS"/>
</dbReference>
<keyword evidence="4 7" id="KW-0812">Transmembrane</keyword>
<dbReference type="PROSITE" id="PS01348">
    <property type="entry name" value="MRAY_2"/>
    <property type="match status" value="1"/>
</dbReference>
<dbReference type="CDD" id="cd06853">
    <property type="entry name" value="GT_WecA_like"/>
    <property type="match status" value="1"/>
</dbReference>
<feature type="transmembrane region" description="Helical" evidence="7">
    <location>
        <begin position="161"/>
        <end position="180"/>
    </location>
</feature>
<dbReference type="PANTHER" id="PTHR22926:SF3">
    <property type="entry name" value="UNDECAPRENYL-PHOSPHATE ALPHA-N-ACETYLGLUCOSAMINYL 1-PHOSPHATE TRANSFERASE"/>
    <property type="match status" value="1"/>
</dbReference>
<proteinExistence type="predicted"/>
<keyword evidence="9" id="KW-1185">Reference proteome</keyword>